<dbReference type="Gene3D" id="3.40.50.10470">
    <property type="entry name" value="Translation initiation factor eif-2b, domain 2"/>
    <property type="match status" value="1"/>
</dbReference>
<dbReference type="Gene3D" id="3.90.79.10">
    <property type="entry name" value="Nucleoside Triphosphate Pyrophosphohydrolase"/>
    <property type="match status" value="1"/>
</dbReference>
<reference evidence="4 5" key="1">
    <citation type="submission" date="2015-01" db="EMBL/GenBank/DDBJ databases">
        <title>The Genome Sequence of Exophiala oligosperma CBS72588.</title>
        <authorList>
            <consortium name="The Broad Institute Genomics Platform"/>
            <person name="Cuomo C."/>
            <person name="de Hoog S."/>
            <person name="Gorbushina A."/>
            <person name="Stielow B."/>
            <person name="Teixiera M."/>
            <person name="Abouelleil A."/>
            <person name="Chapman S.B."/>
            <person name="Priest M."/>
            <person name="Young S.K."/>
            <person name="Wortman J."/>
            <person name="Nusbaum C."/>
            <person name="Birren B."/>
        </authorList>
    </citation>
    <scope>NUCLEOTIDE SEQUENCE [LARGE SCALE GENOMIC DNA]</scope>
    <source>
        <strain evidence="4 5">CBS 72588</strain>
    </source>
</reference>
<dbReference type="AlphaFoldDB" id="A0A0D2D6Y3"/>
<dbReference type="SUPFAM" id="SSF100950">
    <property type="entry name" value="NagB/RpiA/CoA transferase-like"/>
    <property type="match status" value="1"/>
</dbReference>
<dbReference type="InterPro" id="IPR037171">
    <property type="entry name" value="NagB/RpiA_transferase-like"/>
</dbReference>
<keyword evidence="5" id="KW-1185">Reference proteome</keyword>
<dbReference type="InterPro" id="IPR000649">
    <property type="entry name" value="IF-2B-related"/>
</dbReference>
<sequence>MVRLEKRTVVSVLLFSLTPTKPYRVLLFRRSEKVSTYRKKLAPIAGSVELDDKTPLDAAWRELKEETCLGPQQIELWRRGPGFQFTDEKAVVGKDGKGETVGRTWHVWPFAFRFKKELVDEHNNVVDPSVFKMNWEHLNLEWNFVEDILDGKILDQCVPRLEITLGQVWVDPESQLYKGMEELRLDHTHGARELATMAIKSLVRIIERDDSQQREKKMGTLSSEGLERWWKDVRLQAFHLAFNARPSMSAAISSAIVNALQAAQSIVDTGGPTVMEDVKSTLEAYVARRTEIARRVSEQFSTLLKGMFPSTNQDESDRTVPIKIMTLSFSSTIKAAILHALDEDETRTIELCILESRPLFEGASFAQALTKEAQDRLQGQKAGPQIHSRLRIYVSTDASVGVLSRDADLLIIGADRISESGDVSNKTGSLPAVLTSKEVTHGSIKVICISESDKIAPPGAAEEHSEEDNDKAEVTRTWTTNLSSCWDEMVTIRNVYFEWVPAKYIDLYVCEDGVLGQDDIKTKSRLVADLTTKAFSDLSKARDF</sequence>
<dbReference type="Pfam" id="PF00293">
    <property type="entry name" value="NUDIX"/>
    <property type="match status" value="1"/>
</dbReference>
<dbReference type="PANTHER" id="PTHR43475:SF3">
    <property type="entry name" value="TRANSLATION INITIATION FACTOR EIF-2B SUBUNIT FAMILY PROTEIN (AFU_ORTHOLOGUE AFUA_2G14290)"/>
    <property type="match status" value="1"/>
</dbReference>
<dbReference type="OrthoDB" id="206213at2759"/>
<dbReference type="RefSeq" id="XP_016259149.1">
    <property type="nucleotide sequence ID" value="XM_016410127.1"/>
</dbReference>
<dbReference type="InterPro" id="IPR000086">
    <property type="entry name" value="NUDIX_hydrolase_dom"/>
</dbReference>
<accession>A0A0D2D6Y3</accession>
<evidence type="ECO:0000256" key="2">
    <source>
        <dbReference type="RuleBase" id="RU003814"/>
    </source>
</evidence>
<dbReference type="PANTHER" id="PTHR43475">
    <property type="entry name" value="METHYLTHIORIBOSE-1-PHOSPHATE ISOMERASE"/>
    <property type="match status" value="1"/>
</dbReference>
<gene>
    <name evidence="4" type="ORF">PV06_08754</name>
</gene>
<dbReference type="PROSITE" id="PS51462">
    <property type="entry name" value="NUDIX"/>
    <property type="match status" value="1"/>
</dbReference>
<dbReference type="GO" id="GO:0019509">
    <property type="term" value="P:L-methionine salvage from methylthioadenosine"/>
    <property type="evidence" value="ECO:0007669"/>
    <property type="project" value="TreeGrafter"/>
</dbReference>
<feature type="domain" description="Nudix hydrolase" evidence="3">
    <location>
        <begin position="5"/>
        <end position="171"/>
    </location>
</feature>
<dbReference type="STRING" id="215243.A0A0D2D6Y3"/>
<dbReference type="VEuPathDB" id="FungiDB:PV06_08754"/>
<proteinExistence type="inferred from homology"/>
<dbReference type="GO" id="GO:0046523">
    <property type="term" value="F:S-methyl-5-thioribose-1-phosphate isomerase activity"/>
    <property type="evidence" value="ECO:0007669"/>
    <property type="project" value="TreeGrafter"/>
</dbReference>
<comment type="similarity">
    <text evidence="1 2">Belongs to the eIF-2B alpha/beta/delta subunits family.</text>
</comment>
<evidence type="ECO:0000259" key="3">
    <source>
        <dbReference type="PROSITE" id="PS51462"/>
    </source>
</evidence>
<evidence type="ECO:0000256" key="1">
    <source>
        <dbReference type="ARBA" id="ARBA00007251"/>
    </source>
</evidence>
<name>A0A0D2D6Y3_9EURO</name>
<evidence type="ECO:0000313" key="4">
    <source>
        <dbReference type="EMBL" id="KIW38933.1"/>
    </source>
</evidence>
<dbReference type="Pfam" id="PF01008">
    <property type="entry name" value="IF-2B"/>
    <property type="match status" value="1"/>
</dbReference>
<dbReference type="SUPFAM" id="SSF55811">
    <property type="entry name" value="Nudix"/>
    <property type="match status" value="1"/>
</dbReference>
<evidence type="ECO:0000313" key="5">
    <source>
        <dbReference type="Proteomes" id="UP000053342"/>
    </source>
</evidence>
<dbReference type="EMBL" id="KN847340">
    <property type="protein sequence ID" value="KIW38933.1"/>
    <property type="molecule type" value="Genomic_DNA"/>
</dbReference>
<dbReference type="HOGENOM" id="CLU_021101_1_0_1"/>
<dbReference type="Proteomes" id="UP000053342">
    <property type="component" value="Unassembled WGS sequence"/>
</dbReference>
<organism evidence="4 5">
    <name type="scientific">Exophiala oligosperma</name>
    <dbReference type="NCBI Taxonomy" id="215243"/>
    <lineage>
        <taxon>Eukaryota</taxon>
        <taxon>Fungi</taxon>
        <taxon>Dikarya</taxon>
        <taxon>Ascomycota</taxon>
        <taxon>Pezizomycotina</taxon>
        <taxon>Eurotiomycetes</taxon>
        <taxon>Chaetothyriomycetidae</taxon>
        <taxon>Chaetothyriales</taxon>
        <taxon>Herpotrichiellaceae</taxon>
        <taxon>Exophiala</taxon>
    </lineage>
</organism>
<dbReference type="InterPro" id="IPR042529">
    <property type="entry name" value="IF_2B-like_C"/>
</dbReference>
<dbReference type="GeneID" id="27360828"/>
<dbReference type="InterPro" id="IPR015797">
    <property type="entry name" value="NUDIX_hydrolase-like_dom_sf"/>
</dbReference>
<protein>
    <recommendedName>
        <fullName evidence="3">Nudix hydrolase domain-containing protein</fullName>
    </recommendedName>
</protein>